<name>A0ABR7T3Q0_HELCL</name>
<evidence type="ECO:0000313" key="2">
    <source>
        <dbReference type="Proteomes" id="UP000617402"/>
    </source>
</evidence>
<reference evidence="1 2" key="1">
    <citation type="submission" date="2020-07" db="EMBL/GenBank/DDBJ databases">
        <title>Draft whole-genome sequence of Heliobacterium chlorum DSM 3682, type strain.</title>
        <authorList>
            <person name="Kyndt J.A."/>
            <person name="Meyer T.E."/>
            <person name="Imhoff J.F."/>
        </authorList>
    </citation>
    <scope>NUCLEOTIDE SEQUENCE [LARGE SCALE GENOMIC DNA]</scope>
    <source>
        <strain evidence="1 2">DSM 3682</strain>
    </source>
</reference>
<dbReference type="RefSeq" id="WP_188039418.1">
    <property type="nucleotide sequence ID" value="NZ_JACVHF010000005.1"/>
</dbReference>
<keyword evidence="2" id="KW-1185">Reference proteome</keyword>
<accession>A0ABR7T3Q0</accession>
<dbReference type="Proteomes" id="UP000617402">
    <property type="component" value="Unassembled WGS sequence"/>
</dbReference>
<evidence type="ECO:0000313" key="1">
    <source>
        <dbReference type="EMBL" id="MBC9784301.1"/>
    </source>
</evidence>
<gene>
    <name evidence="1" type="ORF">H1S01_07225</name>
</gene>
<proteinExistence type="predicted"/>
<protein>
    <submittedName>
        <fullName evidence="1">Uncharacterized protein</fullName>
    </submittedName>
</protein>
<organism evidence="1 2">
    <name type="scientific">Heliobacterium chlorum</name>
    <dbReference type="NCBI Taxonomy" id="2698"/>
    <lineage>
        <taxon>Bacteria</taxon>
        <taxon>Bacillati</taxon>
        <taxon>Bacillota</taxon>
        <taxon>Clostridia</taxon>
        <taxon>Eubacteriales</taxon>
        <taxon>Heliobacteriaceae</taxon>
        <taxon>Heliobacterium</taxon>
    </lineage>
</organism>
<comment type="caution">
    <text evidence="1">The sequence shown here is derived from an EMBL/GenBank/DDBJ whole genome shotgun (WGS) entry which is preliminary data.</text>
</comment>
<sequence>MSMTSMIEKETLTVEPKATFPGVKESAVDRDAVKDFLKFIEKNKHSLRNGMGAFHTDNHSNW</sequence>
<dbReference type="EMBL" id="JACVHF010000005">
    <property type="protein sequence ID" value="MBC9784301.1"/>
    <property type="molecule type" value="Genomic_DNA"/>
</dbReference>